<feature type="signal peptide" evidence="1">
    <location>
        <begin position="1"/>
        <end position="45"/>
    </location>
</feature>
<keyword evidence="1" id="KW-0732">Signal</keyword>
<dbReference type="Gene3D" id="3.40.50.1820">
    <property type="entry name" value="alpha/beta hydrolase"/>
    <property type="match status" value="1"/>
</dbReference>
<sequence>MPTIDASTVGTTFSTVRQPKLHQYQIKNMKYYFSLLLALSLVAHAFAQSPVAKVDSGRLKGGRYIILYPPNWKGKLVMFAHGYEFMGSKPYQSQNPGFANAMKPFLERGFAVAASDYQYQGFAMPQGVDDTEELRKFFTKTVGKPDTTYMVGQSMGGGVALATIENFGAAYNGGLGLCAFSSRPYLQCRKEYDMYATFNGLFPGVVTSLSTIFDLKQPYQPQPRQAMVAQATAIKKAILAKDSVLAYAFAKRFDLKFEDLPFSLFFNENVLRDIAQKAKGNPFDNTNTVYTGFPNDLVVNQKAERLPATVDPNVIFGKYDRTGKIDKPVMLLHTIYDQLIPPTYGVVNFENMVHQQGKDQYFTVNYTNGQGHCNFTPQQTGKTFDALRNWVKTGAKPTAGFVN</sequence>
<dbReference type="HOGENOM" id="CLU_042159_0_0_10"/>
<proteinExistence type="predicted"/>
<dbReference type="STRING" id="504472.Slin_1558"/>
<dbReference type="SUPFAM" id="SSF53474">
    <property type="entry name" value="alpha/beta-Hydrolases"/>
    <property type="match status" value="1"/>
</dbReference>
<dbReference type="Proteomes" id="UP000002028">
    <property type="component" value="Chromosome"/>
</dbReference>
<reference evidence="2 3" key="1">
    <citation type="journal article" date="2010" name="Stand. Genomic Sci.">
        <title>Complete genome sequence of Spirosoma linguale type strain (1).</title>
        <authorList>
            <person name="Lail K."/>
            <person name="Sikorski J."/>
            <person name="Saunders E."/>
            <person name="Lapidus A."/>
            <person name="Glavina Del Rio T."/>
            <person name="Copeland A."/>
            <person name="Tice H."/>
            <person name="Cheng J.-F."/>
            <person name="Lucas S."/>
            <person name="Nolan M."/>
            <person name="Bruce D."/>
            <person name="Goodwin L."/>
            <person name="Pitluck S."/>
            <person name="Ivanova N."/>
            <person name="Mavromatis K."/>
            <person name="Ovchinnikova G."/>
            <person name="Pati A."/>
            <person name="Chen A."/>
            <person name="Palaniappan K."/>
            <person name="Land M."/>
            <person name="Hauser L."/>
            <person name="Chang Y.-J."/>
            <person name="Jeffries C.D."/>
            <person name="Chain P."/>
            <person name="Brettin T."/>
            <person name="Detter J.C."/>
            <person name="Schuetze A."/>
            <person name="Rohde M."/>
            <person name="Tindall B.J."/>
            <person name="Goeker M."/>
            <person name="Bristow J."/>
            <person name="Eisen J.A."/>
            <person name="Markowitz V."/>
            <person name="Hugenholtz P."/>
            <person name="Kyrpides N.C."/>
            <person name="Klenk H.-P."/>
            <person name="Chen F."/>
        </authorList>
    </citation>
    <scope>NUCLEOTIDE SEQUENCE [LARGE SCALE GENOMIC DNA]</scope>
    <source>
        <strain evidence="3">ATCC 33905 / DSM 74 / LMG 10896 / Claus 1</strain>
    </source>
</reference>
<evidence type="ECO:0008006" key="4">
    <source>
        <dbReference type="Google" id="ProtNLM"/>
    </source>
</evidence>
<dbReference type="KEGG" id="sli:Slin_1558"/>
<dbReference type="eggNOG" id="COG2267">
    <property type="taxonomic scope" value="Bacteria"/>
</dbReference>
<keyword evidence="3" id="KW-1185">Reference proteome</keyword>
<evidence type="ECO:0000313" key="2">
    <source>
        <dbReference type="EMBL" id="ADB37607.1"/>
    </source>
</evidence>
<gene>
    <name evidence="2" type="ordered locus">Slin_1558</name>
</gene>
<organism evidence="2 3">
    <name type="scientific">Spirosoma linguale (strain ATCC 33905 / DSM 74 / LMG 10896 / Claus 1)</name>
    <dbReference type="NCBI Taxonomy" id="504472"/>
    <lineage>
        <taxon>Bacteria</taxon>
        <taxon>Pseudomonadati</taxon>
        <taxon>Bacteroidota</taxon>
        <taxon>Cytophagia</taxon>
        <taxon>Cytophagales</taxon>
        <taxon>Cytophagaceae</taxon>
        <taxon>Spirosoma</taxon>
    </lineage>
</organism>
<dbReference type="EMBL" id="CP001769">
    <property type="protein sequence ID" value="ADB37607.1"/>
    <property type="molecule type" value="Genomic_DNA"/>
</dbReference>
<dbReference type="InterPro" id="IPR029058">
    <property type="entry name" value="AB_hydrolase_fold"/>
</dbReference>
<feature type="chain" id="PRO_5003034047" description="Serine aminopeptidase S33 domain-containing protein" evidence="1">
    <location>
        <begin position="46"/>
        <end position="403"/>
    </location>
</feature>
<name>D2QP01_SPILD</name>
<dbReference type="AlphaFoldDB" id="D2QP01"/>
<evidence type="ECO:0000256" key="1">
    <source>
        <dbReference type="SAM" id="SignalP"/>
    </source>
</evidence>
<accession>D2QP01</accession>
<protein>
    <recommendedName>
        <fullName evidence="4">Serine aminopeptidase S33 domain-containing protein</fullName>
    </recommendedName>
</protein>
<evidence type="ECO:0000313" key="3">
    <source>
        <dbReference type="Proteomes" id="UP000002028"/>
    </source>
</evidence>